<dbReference type="AlphaFoldDB" id="A0A564XWD0"/>
<name>A0A564XWD0_HYMDI</name>
<dbReference type="Proteomes" id="UP000321570">
    <property type="component" value="Unassembled WGS sequence"/>
</dbReference>
<proteinExistence type="predicted"/>
<organism evidence="1 2">
    <name type="scientific">Hymenolepis diminuta</name>
    <name type="common">Rat tapeworm</name>
    <dbReference type="NCBI Taxonomy" id="6216"/>
    <lineage>
        <taxon>Eukaryota</taxon>
        <taxon>Metazoa</taxon>
        <taxon>Spiralia</taxon>
        <taxon>Lophotrochozoa</taxon>
        <taxon>Platyhelminthes</taxon>
        <taxon>Cestoda</taxon>
        <taxon>Eucestoda</taxon>
        <taxon>Cyclophyllidea</taxon>
        <taxon>Hymenolepididae</taxon>
        <taxon>Hymenolepis</taxon>
    </lineage>
</organism>
<sequence length="61" mass="6778">MFPRGLTQVNHIKLSVSYSRQNTRVPATDSHTALSSLFFLSSLSPSLLSLSCFNLHCGFFD</sequence>
<dbReference type="EMBL" id="CABIJS010000011">
    <property type="protein sequence ID" value="VUZ39307.1"/>
    <property type="molecule type" value="Genomic_DNA"/>
</dbReference>
<protein>
    <submittedName>
        <fullName evidence="1">Uncharacterized protein</fullName>
    </submittedName>
</protein>
<reference evidence="1 2" key="1">
    <citation type="submission" date="2019-07" db="EMBL/GenBank/DDBJ databases">
        <authorList>
            <person name="Jastrzebski P J."/>
            <person name="Paukszto L."/>
            <person name="Jastrzebski P J."/>
        </authorList>
    </citation>
    <scope>NUCLEOTIDE SEQUENCE [LARGE SCALE GENOMIC DNA]</scope>
    <source>
        <strain evidence="1 2">WMS-il1</strain>
    </source>
</reference>
<evidence type="ECO:0000313" key="2">
    <source>
        <dbReference type="Proteomes" id="UP000321570"/>
    </source>
</evidence>
<keyword evidence="2" id="KW-1185">Reference proteome</keyword>
<accession>A0A564XWD0</accession>
<evidence type="ECO:0000313" key="1">
    <source>
        <dbReference type="EMBL" id="VUZ39307.1"/>
    </source>
</evidence>
<gene>
    <name evidence="1" type="ORF">WMSIL1_LOCUS477</name>
</gene>